<sequence>MVFFRIIITTILLKRIYFKPYILEITIADIATPLIKSINQTAQVKNKNDKERNIIVNCKNLSIKNDGLEKYLSKGFYFQHITKDKGWREIFIKKCQAEILKSSAAILNGFNSRRIYTTSLILFENALFTVFHDSN</sequence>
<comment type="caution">
    <text evidence="1">The sequence shown here is derived from an EMBL/GenBank/DDBJ whole genome shotgun (WGS) entry which is preliminary data.</text>
</comment>
<name>A0ABD2A5D8_VESSQ</name>
<gene>
    <name evidence="1" type="ORF">V1478_013514</name>
</gene>
<protein>
    <submittedName>
        <fullName evidence="1">Uncharacterized protein</fullName>
    </submittedName>
</protein>
<accession>A0ABD2A5D8</accession>
<organism evidence="1 2">
    <name type="scientific">Vespula squamosa</name>
    <name type="common">Southern yellow jacket</name>
    <name type="synonym">Wasp</name>
    <dbReference type="NCBI Taxonomy" id="30214"/>
    <lineage>
        <taxon>Eukaryota</taxon>
        <taxon>Metazoa</taxon>
        <taxon>Ecdysozoa</taxon>
        <taxon>Arthropoda</taxon>
        <taxon>Hexapoda</taxon>
        <taxon>Insecta</taxon>
        <taxon>Pterygota</taxon>
        <taxon>Neoptera</taxon>
        <taxon>Endopterygota</taxon>
        <taxon>Hymenoptera</taxon>
        <taxon>Apocrita</taxon>
        <taxon>Aculeata</taxon>
        <taxon>Vespoidea</taxon>
        <taxon>Vespidae</taxon>
        <taxon>Vespinae</taxon>
        <taxon>Vespula</taxon>
    </lineage>
</organism>
<keyword evidence="2" id="KW-1185">Reference proteome</keyword>
<dbReference type="AlphaFoldDB" id="A0ABD2A5D8"/>
<proteinExistence type="predicted"/>
<evidence type="ECO:0000313" key="1">
    <source>
        <dbReference type="EMBL" id="KAL2715838.1"/>
    </source>
</evidence>
<reference evidence="1 2" key="1">
    <citation type="journal article" date="2024" name="Ann. Entomol. Soc. Am.">
        <title>Genomic analyses of the southern and eastern yellowjacket wasps (Hymenoptera: Vespidae) reveal evolutionary signatures of social life.</title>
        <authorList>
            <person name="Catto M.A."/>
            <person name="Caine P.B."/>
            <person name="Orr S.E."/>
            <person name="Hunt B.G."/>
            <person name="Goodisman M.A.D."/>
        </authorList>
    </citation>
    <scope>NUCLEOTIDE SEQUENCE [LARGE SCALE GENOMIC DNA]</scope>
    <source>
        <strain evidence="1">233</strain>
        <tissue evidence="1">Head and thorax</tissue>
    </source>
</reference>
<dbReference type="EMBL" id="JAUDFV010000154">
    <property type="protein sequence ID" value="KAL2715838.1"/>
    <property type="molecule type" value="Genomic_DNA"/>
</dbReference>
<evidence type="ECO:0000313" key="2">
    <source>
        <dbReference type="Proteomes" id="UP001607302"/>
    </source>
</evidence>
<dbReference type="Proteomes" id="UP001607302">
    <property type="component" value="Unassembled WGS sequence"/>
</dbReference>